<feature type="compositionally biased region" description="Acidic residues" evidence="2">
    <location>
        <begin position="345"/>
        <end position="358"/>
    </location>
</feature>
<reference evidence="5" key="1">
    <citation type="journal article" date="2024" name="IScience">
        <title>Strigolactones Initiate the Formation of Haustorium-like Structures in Castilleja.</title>
        <authorList>
            <person name="Buerger M."/>
            <person name="Peterson D."/>
            <person name="Chory J."/>
        </authorList>
    </citation>
    <scope>NUCLEOTIDE SEQUENCE [LARGE SCALE GENOMIC DNA]</scope>
</reference>
<evidence type="ECO:0000313" key="5">
    <source>
        <dbReference type="Proteomes" id="UP001632038"/>
    </source>
</evidence>
<dbReference type="Proteomes" id="UP001632038">
    <property type="component" value="Unassembled WGS sequence"/>
</dbReference>
<feature type="region of interest" description="Disordered" evidence="2">
    <location>
        <begin position="372"/>
        <end position="393"/>
    </location>
</feature>
<dbReference type="InterPro" id="IPR000949">
    <property type="entry name" value="ELM2_dom"/>
</dbReference>
<protein>
    <recommendedName>
        <fullName evidence="3">ELM2 domain-containing protein</fullName>
    </recommendedName>
</protein>
<dbReference type="InterPro" id="IPR001005">
    <property type="entry name" value="SANT/Myb"/>
</dbReference>
<evidence type="ECO:0000259" key="3">
    <source>
        <dbReference type="SMART" id="SM01189"/>
    </source>
</evidence>
<evidence type="ECO:0000313" key="4">
    <source>
        <dbReference type="EMBL" id="KAL3644589.1"/>
    </source>
</evidence>
<evidence type="ECO:0000256" key="1">
    <source>
        <dbReference type="ARBA" id="ARBA00023242"/>
    </source>
</evidence>
<dbReference type="PANTHER" id="PTHR46872:SF5">
    <property type="entry name" value="MYB-LIKE DOMAIN-CONTAINING PROTEIN"/>
    <property type="match status" value="1"/>
</dbReference>
<accession>A0ABD3DUM1</accession>
<dbReference type="AlphaFoldDB" id="A0ABD3DUM1"/>
<sequence length="393" mass="44935">MGIKRPLEDKEFPDPLLSLPIPFDYNKRLNLNIDESHIGGPKNNFYELKYDEPLVDSAYVADKELDTSLPLSLVTSTSSEEDSRDGPTSFCPFISENEFSIPRRPPEQFQNPCASLLNGPPRKEIPLGPDHQAKIPMWDPNEGLLPSYYVSDNEHDQELMGTCIIPLPDVNDSTIDGLKVGCGRKTECTCLDVGSTRCVQQHVKEAREKLRESIGEDNFVKLGFDRMGEALARDWTHDDERAFHDIVVSNPVVFWKHLRAKFLSREMKELVSYYYNVFMLRRRAVQNRSFVLEIDSDDDKEEQKGPGEESNQNEPSYSVDRGTYDNINNEPQGHFGEFYFVSGDHDDDDDSTVESFGDEDLDCSWVDEFWSEPEKVNGDNKQDNEKVNDNRGL</sequence>
<name>A0ABD3DUM1_9LAMI</name>
<keyword evidence="1" id="KW-0539">Nucleus</keyword>
<feature type="region of interest" description="Disordered" evidence="2">
    <location>
        <begin position="338"/>
        <end position="358"/>
    </location>
</feature>
<evidence type="ECO:0000256" key="2">
    <source>
        <dbReference type="SAM" id="MobiDB-lite"/>
    </source>
</evidence>
<proteinExistence type="predicted"/>
<feature type="domain" description="ELM2" evidence="3">
    <location>
        <begin position="125"/>
        <end position="185"/>
    </location>
</feature>
<dbReference type="SMART" id="SM01189">
    <property type="entry name" value="ELM2"/>
    <property type="match status" value="1"/>
</dbReference>
<dbReference type="CDD" id="cd00167">
    <property type="entry name" value="SANT"/>
    <property type="match status" value="1"/>
</dbReference>
<feature type="region of interest" description="Disordered" evidence="2">
    <location>
        <begin position="294"/>
        <end position="326"/>
    </location>
</feature>
<comment type="caution">
    <text evidence="4">The sequence shown here is derived from an EMBL/GenBank/DDBJ whole genome shotgun (WGS) entry which is preliminary data.</text>
</comment>
<keyword evidence="5" id="KW-1185">Reference proteome</keyword>
<dbReference type="PANTHER" id="PTHR46872">
    <property type="entry name" value="DNA BINDING PROTEIN"/>
    <property type="match status" value="1"/>
</dbReference>
<gene>
    <name evidence="4" type="ORF">CASFOL_009769</name>
</gene>
<dbReference type="EMBL" id="JAVIJP010000013">
    <property type="protein sequence ID" value="KAL3644589.1"/>
    <property type="molecule type" value="Genomic_DNA"/>
</dbReference>
<organism evidence="4 5">
    <name type="scientific">Castilleja foliolosa</name>
    <dbReference type="NCBI Taxonomy" id="1961234"/>
    <lineage>
        <taxon>Eukaryota</taxon>
        <taxon>Viridiplantae</taxon>
        <taxon>Streptophyta</taxon>
        <taxon>Embryophyta</taxon>
        <taxon>Tracheophyta</taxon>
        <taxon>Spermatophyta</taxon>
        <taxon>Magnoliopsida</taxon>
        <taxon>eudicotyledons</taxon>
        <taxon>Gunneridae</taxon>
        <taxon>Pentapetalae</taxon>
        <taxon>asterids</taxon>
        <taxon>lamiids</taxon>
        <taxon>Lamiales</taxon>
        <taxon>Orobanchaceae</taxon>
        <taxon>Pedicularideae</taxon>
        <taxon>Castillejinae</taxon>
        <taxon>Castilleja</taxon>
    </lineage>
</organism>